<proteinExistence type="predicted"/>
<accession>A0A109N1T9</accession>
<evidence type="ECO:0000313" key="2">
    <source>
        <dbReference type="Proteomes" id="UP000064189"/>
    </source>
</evidence>
<gene>
    <name evidence="1" type="ORF">AS888_05480</name>
</gene>
<dbReference type="Proteomes" id="UP000064189">
    <property type="component" value="Unassembled WGS sequence"/>
</dbReference>
<organism evidence="1 2">
    <name type="scientific">Peribacillus simplex</name>
    <dbReference type="NCBI Taxonomy" id="1478"/>
    <lineage>
        <taxon>Bacteria</taxon>
        <taxon>Bacillati</taxon>
        <taxon>Bacillota</taxon>
        <taxon>Bacilli</taxon>
        <taxon>Bacillales</taxon>
        <taxon>Bacillaceae</taxon>
        <taxon>Peribacillus</taxon>
    </lineage>
</organism>
<comment type="caution">
    <text evidence="1">The sequence shown here is derived from an EMBL/GenBank/DDBJ whole genome shotgun (WGS) entry which is preliminary data.</text>
</comment>
<keyword evidence="2" id="KW-1185">Reference proteome</keyword>
<name>A0A109N1T9_9BACI</name>
<dbReference type="RefSeq" id="WP_061140934.1">
    <property type="nucleotide sequence ID" value="NZ_LNNH01000010.1"/>
</dbReference>
<evidence type="ECO:0008006" key="3">
    <source>
        <dbReference type="Google" id="ProtNLM"/>
    </source>
</evidence>
<dbReference type="EMBL" id="LNNH01000010">
    <property type="protein sequence ID" value="KWW21934.1"/>
    <property type="molecule type" value="Genomic_DNA"/>
</dbReference>
<dbReference type="PROSITE" id="PS51257">
    <property type="entry name" value="PROKAR_LIPOPROTEIN"/>
    <property type="match status" value="1"/>
</dbReference>
<evidence type="ECO:0000313" key="1">
    <source>
        <dbReference type="EMBL" id="KWW21934.1"/>
    </source>
</evidence>
<dbReference type="AlphaFoldDB" id="A0A109N1T9"/>
<protein>
    <recommendedName>
        <fullName evidence="3">Lipoprotein</fullName>
    </recommendedName>
</protein>
<sequence length="148" mass="17002">MKKVCMIFIFSISILLFGCSNEKKDMKEDFGLEKLQKIEVSSVENPELILNVINNKNGVNEFVNALKVDKWSIADIPSNATKENIYKMSQEDTIKLGESNTDEKELKQIATITTYKDSPYINFKTKKLNFNFKVPKDVAEYLSNNDNF</sequence>
<reference evidence="1 2" key="1">
    <citation type="submission" date="2015-11" db="EMBL/GenBank/DDBJ databases">
        <title>Genome Sequence of Bacillus simplex strain VanAntwerpen2.</title>
        <authorList>
            <person name="Couger M.B."/>
        </authorList>
    </citation>
    <scope>NUCLEOTIDE SEQUENCE [LARGE SCALE GENOMIC DNA]</scope>
    <source>
        <strain evidence="1 2">VanAntwerpen02</strain>
    </source>
</reference>